<accession>A0A563U2F4</accession>
<dbReference type="OrthoDB" id="798778at2"/>
<protein>
    <submittedName>
        <fullName evidence="1">Uncharacterized protein</fullName>
    </submittedName>
</protein>
<comment type="caution">
    <text evidence="1">The sequence shown here is derived from an EMBL/GenBank/DDBJ whole genome shotgun (WGS) entry which is preliminary data.</text>
</comment>
<evidence type="ECO:0000313" key="1">
    <source>
        <dbReference type="EMBL" id="TWR25239.1"/>
    </source>
</evidence>
<reference evidence="1 2" key="1">
    <citation type="submission" date="2019-07" db="EMBL/GenBank/DDBJ databases">
        <authorList>
            <person name="Kim J."/>
        </authorList>
    </citation>
    <scope>NUCLEOTIDE SEQUENCE [LARGE SCALE GENOMIC DNA]</scope>
    <source>
        <strain evidence="2">dk17</strain>
    </source>
</reference>
<gene>
    <name evidence="1" type="ORF">FPZ43_17365</name>
</gene>
<evidence type="ECO:0000313" key="2">
    <source>
        <dbReference type="Proteomes" id="UP000320042"/>
    </source>
</evidence>
<keyword evidence="2" id="KW-1185">Reference proteome</keyword>
<dbReference type="Proteomes" id="UP000320042">
    <property type="component" value="Unassembled WGS sequence"/>
</dbReference>
<dbReference type="AlphaFoldDB" id="A0A563U2F4"/>
<proteinExistence type="predicted"/>
<dbReference type="RefSeq" id="WP_146383210.1">
    <property type="nucleotide sequence ID" value="NZ_VOEJ01000009.1"/>
</dbReference>
<sequence length="86" mass="9531">MELIFISNQIKYDILQICGMPAKYSYNLLGNISLSSIGYRDDAELCRRLESKLQLIAEEYKTGCNIPLGSVSGGLTVSQCIRLVVV</sequence>
<name>A0A563U2F4_9SPHI</name>
<organism evidence="1 2">
    <name type="scientific">Mucilaginibacter pallidiroseus</name>
    <dbReference type="NCBI Taxonomy" id="2599295"/>
    <lineage>
        <taxon>Bacteria</taxon>
        <taxon>Pseudomonadati</taxon>
        <taxon>Bacteroidota</taxon>
        <taxon>Sphingobacteriia</taxon>
        <taxon>Sphingobacteriales</taxon>
        <taxon>Sphingobacteriaceae</taxon>
        <taxon>Mucilaginibacter</taxon>
    </lineage>
</organism>
<dbReference type="EMBL" id="VOEJ01000009">
    <property type="protein sequence ID" value="TWR25239.1"/>
    <property type="molecule type" value="Genomic_DNA"/>
</dbReference>